<evidence type="ECO:0000256" key="5">
    <source>
        <dbReference type="ARBA" id="ARBA00023136"/>
    </source>
</evidence>
<name>A0A6N7ISD3_9FIRM</name>
<evidence type="ECO:0000259" key="8">
    <source>
        <dbReference type="Pfam" id="PF18955"/>
    </source>
</evidence>
<comment type="similarity">
    <text evidence="6">Belongs to the UPF0316 family.</text>
</comment>
<gene>
    <name evidence="9" type="ORF">GFC01_09110</name>
</gene>
<dbReference type="OrthoDB" id="48231at2"/>
<comment type="caution">
    <text evidence="6">Lacks conserved residue(s) required for the propagation of feature annotation.</text>
</comment>
<keyword evidence="2 6" id="KW-1003">Cell membrane</keyword>
<comment type="caution">
    <text evidence="9">The sequence shown here is derived from an EMBL/GenBank/DDBJ whole genome shotgun (WGS) entry which is preliminary data.</text>
</comment>
<evidence type="ECO:0000313" key="9">
    <source>
        <dbReference type="EMBL" id="MQL52419.1"/>
    </source>
</evidence>
<keyword evidence="3 6" id="KW-0812">Transmembrane</keyword>
<keyword evidence="5 6" id="KW-0472">Membrane</keyword>
<reference evidence="9 10" key="1">
    <citation type="submission" date="2019-10" db="EMBL/GenBank/DDBJ databases">
        <title>Comparative genomics of sulfur disproportionating microorganisms.</title>
        <authorList>
            <person name="Ward L.M."/>
            <person name="Bertran E."/>
            <person name="Johnston D."/>
        </authorList>
    </citation>
    <scope>NUCLEOTIDE SEQUENCE [LARGE SCALE GENOMIC DNA]</scope>
    <source>
        <strain evidence="9 10">DSM 14055</strain>
    </source>
</reference>
<evidence type="ECO:0000256" key="4">
    <source>
        <dbReference type="ARBA" id="ARBA00022989"/>
    </source>
</evidence>
<keyword evidence="4 6" id="KW-1133">Transmembrane helix</keyword>
<dbReference type="InterPro" id="IPR019264">
    <property type="entry name" value="DUF2179"/>
</dbReference>
<dbReference type="PANTHER" id="PTHR40060">
    <property type="entry name" value="UPF0316 PROTEIN YEBE"/>
    <property type="match status" value="1"/>
</dbReference>
<evidence type="ECO:0000256" key="6">
    <source>
        <dbReference type="HAMAP-Rule" id="MF_01515"/>
    </source>
</evidence>
<keyword evidence="10" id="KW-1185">Reference proteome</keyword>
<dbReference type="AlphaFoldDB" id="A0A6N7ISD3"/>
<dbReference type="CDD" id="cd16381">
    <property type="entry name" value="YitT_C_like_1"/>
    <property type="match status" value="1"/>
</dbReference>
<evidence type="ECO:0000256" key="1">
    <source>
        <dbReference type="ARBA" id="ARBA00004651"/>
    </source>
</evidence>
<dbReference type="InterPro" id="IPR022930">
    <property type="entry name" value="UPF0316"/>
</dbReference>
<evidence type="ECO:0000313" key="10">
    <source>
        <dbReference type="Proteomes" id="UP000441717"/>
    </source>
</evidence>
<protein>
    <recommendedName>
        <fullName evidence="6">UPF0316 protein GFC01_09110</fullName>
    </recommendedName>
</protein>
<dbReference type="InterPro" id="IPR044035">
    <property type="entry name" value="DUF5698"/>
</dbReference>
<sequence length="177" mass="19567">MEWLTLLGGYLFIFTARVVDMSLDVVRVLMLMRDKRLLAAMVGFVEVSVFILALNQVLAGGLTDPGKVIAYAGGFATGNYVGSIIENRLALGYLTLQLFPAPDRATRFIEIFRQAGFGVSSVCCQGRYGERNILFVLLKRRDLQRALSLLDEVDPGTFFSVSDARQIHGGIFPRKGK</sequence>
<dbReference type="Proteomes" id="UP000441717">
    <property type="component" value="Unassembled WGS sequence"/>
</dbReference>
<feature type="domain" description="DUF2179" evidence="7">
    <location>
        <begin position="117"/>
        <end position="169"/>
    </location>
</feature>
<dbReference type="HAMAP" id="MF_01515">
    <property type="entry name" value="UPF0316"/>
    <property type="match status" value="1"/>
</dbReference>
<dbReference type="RefSeq" id="WP_152946497.1">
    <property type="nucleotide sequence ID" value="NZ_WHYR01000021.1"/>
</dbReference>
<organism evidence="9 10">
    <name type="scientific">Desulfofundulus thermobenzoicus</name>
    <dbReference type="NCBI Taxonomy" id="29376"/>
    <lineage>
        <taxon>Bacteria</taxon>
        <taxon>Bacillati</taxon>
        <taxon>Bacillota</taxon>
        <taxon>Clostridia</taxon>
        <taxon>Eubacteriales</taxon>
        <taxon>Peptococcaceae</taxon>
        <taxon>Desulfofundulus</taxon>
    </lineage>
</organism>
<proteinExistence type="inferred from homology"/>
<feature type="domain" description="DUF5698" evidence="8">
    <location>
        <begin position="26"/>
        <end position="82"/>
    </location>
</feature>
<dbReference type="Pfam" id="PF18955">
    <property type="entry name" value="DUF5698"/>
    <property type="match status" value="1"/>
</dbReference>
<dbReference type="GO" id="GO:0005886">
    <property type="term" value="C:plasma membrane"/>
    <property type="evidence" value="ECO:0007669"/>
    <property type="project" value="UniProtKB-SubCell"/>
</dbReference>
<evidence type="ECO:0000256" key="2">
    <source>
        <dbReference type="ARBA" id="ARBA00022475"/>
    </source>
</evidence>
<evidence type="ECO:0000259" key="7">
    <source>
        <dbReference type="Pfam" id="PF10035"/>
    </source>
</evidence>
<dbReference type="Pfam" id="PF10035">
    <property type="entry name" value="DUF2179"/>
    <property type="match status" value="1"/>
</dbReference>
<dbReference type="EMBL" id="WHYR01000021">
    <property type="protein sequence ID" value="MQL52419.1"/>
    <property type="molecule type" value="Genomic_DNA"/>
</dbReference>
<dbReference type="PANTHER" id="PTHR40060:SF1">
    <property type="entry name" value="UPF0316 PROTEIN YEBE"/>
    <property type="match status" value="1"/>
</dbReference>
<accession>A0A6N7ISD3</accession>
<evidence type="ECO:0000256" key="3">
    <source>
        <dbReference type="ARBA" id="ARBA00022692"/>
    </source>
</evidence>
<feature type="transmembrane region" description="Helical" evidence="6">
    <location>
        <begin position="38"/>
        <end position="58"/>
    </location>
</feature>
<comment type="subcellular location">
    <subcellularLocation>
        <location evidence="1 6">Cell membrane</location>
        <topology evidence="1 6">Multi-pass membrane protein</topology>
    </subcellularLocation>
</comment>